<evidence type="ECO:0000313" key="2">
    <source>
        <dbReference type="Proteomes" id="UP000076532"/>
    </source>
</evidence>
<sequence>MRARLRNRIASIIAVACLCTAALGGIGARNSESRAASEREPRGSLHRLCGKERYAYTVSPRLAS</sequence>
<dbReference type="EMBL" id="KV417485">
    <property type="protein sequence ID" value="KZP32658.1"/>
    <property type="molecule type" value="Genomic_DNA"/>
</dbReference>
<reference evidence="1 2" key="1">
    <citation type="journal article" date="2016" name="Mol. Biol. Evol.">
        <title>Comparative Genomics of Early-Diverging Mushroom-Forming Fungi Provides Insights into the Origins of Lignocellulose Decay Capabilities.</title>
        <authorList>
            <person name="Nagy L.G."/>
            <person name="Riley R."/>
            <person name="Tritt A."/>
            <person name="Adam C."/>
            <person name="Daum C."/>
            <person name="Floudas D."/>
            <person name="Sun H."/>
            <person name="Yadav J.S."/>
            <person name="Pangilinan J."/>
            <person name="Larsson K.H."/>
            <person name="Matsuura K."/>
            <person name="Barry K."/>
            <person name="Labutti K."/>
            <person name="Kuo R."/>
            <person name="Ohm R.A."/>
            <person name="Bhattacharya S.S."/>
            <person name="Shirouzu T."/>
            <person name="Yoshinaga Y."/>
            <person name="Martin F.M."/>
            <person name="Grigoriev I.V."/>
            <person name="Hibbett D.S."/>
        </authorList>
    </citation>
    <scope>NUCLEOTIDE SEQUENCE [LARGE SCALE GENOMIC DNA]</scope>
    <source>
        <strain evidence="1 2">CBS 109695</strain>
    </source>
</reference>
<organism evidence="1 2">
    <name type="scientific">Athelia psychrophila</name>
    <dbReference type="NCBI Taxonomy" id="1759441"/>
    <lineage>
        <taxon>Eukaryota</taxon>
        <taxon>Fungi</taxon>
        <taxon>Dikarya</taxon>
        <taxon>Basidiomycota</taxon>
        <taxon>Agaricomycotina</taxon>
        <taxon>Agaricomycetes</taxon>
        <taxon>Agaricomycetidae</taxon>
        <taxon>Atheliales</taxon>
        <taxon>Atheliaceae</taxon>
        <taxon>Athelia</taxon>
    </lineage>
</organism>
<dbReference type="AlphaFoldDB" id="A0A166VEZ2"/>
<name>A0A166VEZ2_9AGAM</name>
<protein>
    <submittedName>
        <fullName evidence="1">Uncharacterized protein</fullName>
    </submittedName>
</protein>
<proteinExistence type="predicted"/>
<dbReference type="Proteomes" id="UP000076532">
    <property type="component" value="Unassembled WGS sequence"/>
</dbReference>
<evidence type="ECO:0000313" key="1">
    <source>
        <dbReference type="EMBL" id="KZP32658.1"/>
    </source>
</evidence>
<gene>
    <name evidence="1" type="ORF">FIBSPDRAFT_944175</name>
</gene>
<accession>A0A166VEZ2</accession>
<keyword evidence="2" id="KW-1185">Reference proteome</keyword>